<evidence type="ECO:0000256" key="5">
    <source>
        <dbReference type="ARBA" id="ARBA00013198"/>
    </source>
</evidence>
<dbReference type="PANTHER" id="PTHR11054">
    <property type="entry name" value="6-PHOSPHOGLUCONOLACTONASE"/>
    <property type="match status" value="1"/>
</dbReference>
<comment type="function">
    <text evidence="2 7">Hydrolysis of 6-phosphogluconolactone to 6-phosphogluconate.</text>
</comment>
<dbReference type="EC" id="3.1.1.31" evidence="5 7"/>
<dbReference type="Gene3D" id="3.40.50.1360">
    <property type="match status" value="1"/>
</dbReference>
<reference evidence="10" key="1">
    <citation type="submission" date="2023-07" db="EMBL/GenBank/DDBJ databases">
        <title>30 novel species of actinomycetes from the DSMZ collection.</title>
        <authorList>
            <person name="Nouioui I."/>
        </authorList>
    </citation>
    <scope>NUCLEOTIDE SEQUENCE [LARGE SCALE GENOMIC DNA]</scope>
    <source>
        <strain evidence="10">DSM 44399</strain>
    </source>
</reference>
<evidence type="ECO:0000313" key="9">
    <source>
        <dbReference type="EMBL" id="MDT0260718.1"/>
    </source>
</evidence>
<dbReference type="NCBIfam" id="TIGR01198">
    <property type="entry name" value="pgl"/>
    <property type="match status" value="1"/>
</dbReference>
<accession>A0ABU2J6U5</accession>
<evidence type="ECO:0000256" key="6">
    <source>
        <dbReference type="ARBA" id="ARBA00020337"/>
    </source>
</evidence>
<proteinExistence type="inferred from homology"/>
<dbReference type="InterPro" id="IPR006148">
    <property type="entry name" value="Glc/Gal-6P_isomerase"/>
</dbReference>
<comment type="catalytic activity">
    <reaction evidence="1 7">
        <text>6-phospho-D-glucono-1,5-lactone + H2O = 6-phospho-D-gluconate + H(+)</text>
        <dbReference type="Rhea" id="RHEA:12556"/>
        <dbReference type="ChEBI" id="CHEBI:15377"/>
        <dbReference type="ChEBI" id="CHEBI:15378"/>
        <dbReference type="ChEBI" id="CHEBI:57955"/>
        <dbReference type="ChEBI" id="CHEBI:58759"/>
        <dbReference type="EC" id="3.1.1.31"/>
    </reaction>
</comment>
<dbReference type="InterPro" id="IPR039104">
    <property type="entry name" value="6PGL"/>
</dbReference>
<evidence type="ECO:0000256" key="3">
    <source>
        <dbReference type="ARBA" id="ARBA00004961"/>
    </source>
</evidence>
<dbReference type="InterPro" id="IPR005900">
    <property type="entry name" value="6-phosphogluconolactonase_DevB"/>
</dbReference>
<evidence type="ECO:0000313" key="10">
    <source>
        <dbReference type="Proteomes" id="UP001183176"/>
    </source>
</evidence>
<sequence>MAEQPELIIEPTADQLADEVAQRLLSTLATAQQQHGRAVLALTAGSIMEKTWAALAASAAKENVDWSAVDVFWADERYVASDSPDRNDGPAREILFSQAPFSLARLYPMPATDSSYADLDAAAAGYAQQLAGARRPDDSGEIPNFDVVLLGVGPDGHCASLFPDHPGVRDDSSTVIAVCDSPKPPPNRISLSLRGLAAANEIWFVASGTGKAEAVARALGGNDPVQVPSSAPRGRVRTLWLVDQDAAAKLPADDDGGSTT</sequence>
<dbReference type="Pfam" id="PF01182">
    <property type="entry name" value="Glucosamine_iso"/>
    <property type="match status" value="1"/>
</dbReference>
<feature type="domain" description="Glucosamine/galactosamine-6-phosphate isomerase" evidence="8">
    <location>
        <begin position="12"/>
        <end position="240"/>
    </location>
</feature>
<dbReference type="CDD" id="cd01400">
    <property type="entry name" value="6PGL"/>
    <property type="match status" value="1"/>
</dbReference>
<dbReference type="GO" id="GO:0017057">
    <property type="term" value="F:6-phosphogluconolactonase activity"/>
    <property type="evidence" value="ECO:0007669"/>
    <property type="project" value="UniProtKB-EC"/>
</dbReference>
<evidence type="ECO:0000256" key="4">
    <source>
        <dbReference type="ARBA" id="ARBA00010662"/>
    </source>
</evidence>
<comment type="pathway">
    <text evidence="3 7">Carbohydrate degradation; pentose phosphate pathway; D-ribulose 5-phosphate from D-glucose 6-phosphate (oxidative stage): step 2/3.</text>
</comment>
<protein>
    <recommendedName>
        <fullName evidence="6 7">6-phosphogluconolactonase</fullName>
        <shortName evidence="7">6PGL</shortName>
        <ecNumber evidence="5 7">3.1.1.31</ecNumber>
    </recommendedName>
</protein>
<comment type="similarity">
    <text evidence="4 7">Belongs to the glucosamine/galactosamine-6-phosphate isomerase family. 6-phosphogluconolactonase subfamily.</text>
</comment>
<evidence type="ECO:0000256" key="7">
    <source>
        <dbReference type="RuleBase" id="RU365095"/>
    </source>
</evidence>
<dbReference type="RefSeq" id="WP_311421871.1">
    <property type="nucleotide sequence ID" value="NZ_JAVREH010000004.1"/>
</dbReference>
<dbReference type="InterPro" id="IPR037171">
    <property type="entry name" value="NagB/RpiA_transferase-like"/>
</dbReference>
<dbReference type="Proteomes" id="UP001183176">
    <property type="component" value="Unassembled WGS sequence"/>
</dbReference>
<organism evidence="9 10">
    <name type="scientific">Jatrophihabitans lederbergiae</name>
    <dbReference type="NCBI Taxonomy" id="3075547"/>
    <lineage>
        <taxon>Bacteria</taxon>
        <taxon>Bacillati</taxon>
        <taxon>Actinomycetota</taxon>
        <taxon>Actinomycetes</taxon>
        <taxon>Jatrophihabitantales</taxon>
        <taxon>Jatrophihabitantaceae</taxon>
        <taxon>Jatrophihabitans</taxon>
    </lineage>
</organism>
<dbReference type="SUPFAM" id="SSF100950">
    <property type="entry name" value="NagB/RpiA/CoA transferase-like"/>
    <property type="match status" value="1"/>
</dbReference>
<evidence type="ECO:0000259" key="8">
    <source>
        <dbReference type="Pfam" id="PF01182"/>
    </source>
</evidence>
<comment type="caution">
    <text evidence="9">The sequence shown here is derived from an EMBL/GenBank/DDBJ whole genome shotgun (WGS) entry which is preliminary data.</text>
</comment>
<dbReference type="EMBL" id="JAVREH010000004">
    <property type="protein sequence ID" value="MDT0260718.1"/>
    <property type="molecule type" value="Genomic_DNA"/>
</dbReference>
<evidence type="ECO:0000256" key="2">
    <source>
        <dbReference type="ARBA" id="ARBA00002681"/>
    </source>
</evidence>
<evidence type="ECO:0000256" key="1">
    <source>
        <dbReference type="ARBA" id="ARBA00000832"/>
    </source>
</evidence>
<gene>
    <name evidence="7 9" type="primary">pgl</name>
    <name evidence="9" type="ORF">RM423_04850</name>
</gene>
<keyword evidence="10" id="KW-1185">Reference proteome</keyword>
<keyword evidence="7 9" id="KW-0378">Hydrolase</keyword>
<dbReference type="PANTHER" id="PTHR11054:SF0">
    <property type="entry name" value="6-PHOSPHOGLUCONOLACTONASE"/>
    <property type="match status" value="1"/>
</dbReference>
<name>A0ABU2J6U5_9ACTN</name>